<sequence length="88" mass="9926">GQAICQFTQDCPKKTVAAIVVTHSRPLVARLVPAKPTYLHLGCEPSEAPQTLAEWLEQPVEPRDLEDLSDESHKRFKLIQRILNEVKP</sequence>
<protein>
    <submittedName>
        <fullName evidence="1">Uncharacterized protein</fullName>
    </submittedName>
</protein>
<proteinExistence type="predicted"/>
<accession>A0A0F8XS68</accession>
<reference evidence="1" key="1">
    <citation type="journal article" date="2015" name="Nature">
        <title>Complex archaea that bridge the gap between prokaryotes and eukaryotes.</title>
        <authorList>
            <person name="Spang A."/>
            <person name="Saw J.H."/>
            <person name="Jorgensen S.L."/>
            <person name="Zaremba-Niedzwiedzka K."/>
            <person name="Martijn J."/>
            <person name="Lind A.E."/>
            <person name="van Eijk R."/>
            <person name="Schleper C."/>
            <person name="Guy L."/>
            <person name="Ettema T.J."/>
        </authorList>
    </citation>
    <scope>NUCLEOTIDE SEQUENCE</scope>
</reference>
<dbReference type="EMBL" id="LAZR01057561">
    <property type="protein sequence ID" value="KKK71813.1"/>
    <property type="molecule type" value="Genomic_DNA"/>
</dbReference>
<organism evidence="1">
    <name type="scientific">marine sediment metagenome</name>
    <dbReference type="NCBI Taxonomy" id="412755"/>
    <lineage>
        <taxon>unclassified sequences</taxon>
        <taxon>metagenomes</taxon>
        <taxon>ecological metagenomes</taxon>
    </lineage>
</organism>
<dbReference type="AlphaFoldDB" id="A0A0F8XS68"/>
<feature type="non-terminal residue" evidence="1">
    <location>
        <position position="1"/>
    </location>
</feature>
<comment type="caution">
    <text evidence="1">The sequence shown here is derived from an EMBL/GenBank/DDBJ whole genome shotgun (WGS) entry which is preliminary data.</text>
</comment>
<gene>
    <name evidence="1" type="ORF">LCGC14_2910190</name>
</gene>
<name>A0A0F8XS68_9ZZZZ</name>
<evidence type="ECO:0000313" key="1">
    <source>
        <dbReference type="EMBL" id="KKK71813.1"/>
    </source>
</evidence>